<comment type="caution">
    <text evidence="2">The sequence shown here is derived from an EMBL/GenBank/DDBJ whole genome shotgun (WGS) entry which is preliminary data.</text>
</comment>
<dbReference type="AlphaFoldDB" id="A0A1S8CRA0"/>
<dbReference type="InterPro" id="IPR023375">
    <property type="entry name" value="ADC_dom_sf"/>
</dbReference>
<protein>
    <recommendedName>
        <fullName evidence="4">Acetoacetate decarboxylase</fullName>
    </recommendedName>
</protein>
<proteinExistence type="predicted"/>
<dbReference type="PANTHER" id="PTHR40518:SF1">
    <property type="entry name" value="ACETOACETATE DECARBOXYLASE"/>
    <property type="match status" value="1"/>
</dbReference>
<dbReference type="STRING" id="1907941.BKE30_12645"/>
<feature type="region of interest" description="Disordered" evidence="1">
    <location>
        <begin position="1"/>
        <end position="22"/>
    </location>
</feature>
<evidence type="ECO:0000313" key="2">
    <source>
        <dbReference type="EMBL" id="ONG38355.1"/>
    </source>
</evidence>
<dbReference type="PANTHER" id="PTHR40518">
    <property type="entry name" value="ACETOACETATE DECARBOXYLASE"/>
    <property type="match status" value="1"/>
</dbReference>
<gene>
    <name evidence="2" type="ORF">BKE30_12645</name>
</gene>
<name>A0A1S8CRA0_9GAMM</name>
<reference evidence="2 3" key="1">
    <citation type="submission" date="2016-10" db="EMBL/GenBank/DDBJ databases">
        <title>Draft Genome sequence of Alkanindiges sp. strain H1.</title>
        <authorList>
            <person name="Subhash Y."/>
            <person name="Lee S."/>
        </authorList>
    </citation>
    <scope>NUCLEOTIDE SEQUENCE [LARGE SCALE GENOMIC DNA]</scope>
    <source>
        <strain evidence="2 3">H1</strain>
    </source>
</reference>
<sequence length="239" mass="26804">MIKTEPPMPTQSTSQPENPILPVPAPWQLTGEGYVVAVWMPDDNAPIKNTATKLGKLWPRGRIQLLIFAHYTQSDAGPYDELLHIPQLSRGVVEGYPSIDKIYVSTMASVINGQNNWGIPKQLAVFDYHPATKLQAESIKVNTPDQQPIARITFQRSRFKFPVSTAVIPARLRTLVQDWQGKRFYTAPAASGHACIAKVKDWWFDPAYFPDLSAAKVLAAFKMTDFKMTFPLPDITHLD</sequence>
<evidence type="ECO:0000256" key="1">
    <source>
        <dbReference type="SAM" id="MobiDB-lite"/>
    </source>
</evidence>
<dbReference type="SUPFAM" id="SSF160104">
    <property type="entry name" value="Acetoacetate decarboxylase-like"/>
    <property type="match status" value="1"/>
</dbReference>
<keyword evidence="3" id="KW-1185">Reference proteome</keyword>
<dbReference type="Gene3D" id="2.40.400.10">
    <property type="entry name" value="Acetoacetate decarboxylase-like"/>
    <property type="match status" value="1"/>
</dbReference>
<dbReference type="EMBL" id="MLCN01000034">
    <property type="protein sequence ID" value="ONG38355.1"/>
    <property type="molecule type" value="Genomic_DNA"/>
</dbReference>
<organism evidence="2 3">
    <name type="scientific">Alkanindiges hydrocarboniclasticus</name>
    <dbReference type="NCBI Taxonomy" id="1907941"/>
    <lineage>
        <taxon>Bacteria</taxon>
        <taxon>Pseudomonadati</taxon>
        <taxon>Pseudomonadota</taxon>
        <taxon>Gammaproteobacteria</taxon>
        <taxon>Moraxellales</taxon>
        <taxon>Moraxellaceae</taxon>
        <taxon>Alkanindiges</taxon>
    </lineage>
</organism>
<evidence type="ECO:0008006" key="4">
    <source>
        <dbReference type="Google" id="ProtNLM"/>
    </source>
</evidence>
<accession>A0A1S8CRA0</accession>
<dbReference type="Proteomes" id="UP000192132">
    <property type="component" value="Unassembled WGS sequence"/>
</dbReference>
<evidence type="ECO:0000313" key="3">
    <source>
        <dbReference type="Proteomes" id="UP000192132"/>
    </source>
</evidence>